<proteinExistence type="predicted"/>
<organism evidence="1 2">
    <name type="scientific">Volvox africanus</name>
    <dbReference type="NCBI Taxonomy" id="51714"/>
    <lineage>
        <taxon>Eukaryota</taxon>
        <taxon>Viridiplantae</taxon>
        <taxon>Chlorophyta</taxon>
        <taxon>core chlorophytes</taxon>
        <taxon>Chlorophyceae</taxon>
        <taxon>CS clade</taxon>
        <taxon>Chlamydomonadales</taxon>
        <taxon>Volvocaceae</taxon>
        <taxon>Volvox</taxon>
    </lineage>
</organism>
<evidence type="ECO:0000313" key="1">
    <source>
        <dbReference type="EMBL" id="GLI61567.1"/>
    </source>
</evidence>
<protein>
    <submittedName>
        <fullName evidence="1">Uncharacterized protein</fullName>
    </submittedName>
</protein>
<gene>
    <name evidence="1" type="ORF">VaNZ11_003979</name>
</gene>
<name>A0ABQ5RWZ6_9CHLO</name>
<reference evidence="1 2" key="1">
    <citation type="journal article" date="2023" name="IScience">
        <title>Expanded male sex-determining region conserved during the evolution of homothallism in the green alga Volvox.</title>
        <authorList>
            <person name="Yamamoto K."/>
            <person name="Matsuzaki R."/>
            <person name="Mahakham W."/>
            <person name="Heman W."/>
            <person name="Sekimoto H."/>
            <person name="Kawachi M."/>
            <person name="Minakuchi Y."/>
            <person name="Toyoda A."/>
            <person name="Nozaki H."/>
        </authorList>
    </citation>
    <scope>NUCLEOTIDE SEQUENCE [LARGE SCALE GENOMIC DNA]</scope>
    <source>
        <strain evidence="1 2">NIES-4468</strain>
    </source>
</reference>
<dbReference type="EMBL" id="BSDZ01000010">
    <property type="protein sequence ID" value="GLI61567.1"/>
    <property type="molecule type" value="Genomic_DNA"/>
</dbReference>
<comment type="caution">
    <text evidence="1">The sequence shown here is derived from an EMBL/GenBank/DDBJ whole genome shotgun (WGS) entry which is preliminary data.</text>
</comment>
<keyword evidence="2" id="KW-1185">Reference proteome</keyword>
<evidence type="ECO:0000313" key="2">
    <source>
        <dbReference type="Proteomes" id="UP001165090"/>
    </source>
</evidence>
<accession>A0ABQ5RWZ6</accession>
<sequence length="120" mass="13355">MVHAHARTPSADVNPNESLEAFFARYRLAYYQSLRNPSTQASVPCGRLSGLYRRHGSGRGRGSRAPSWRDPLSDVTFGPIPDEFFPSDHLAVGGTSSCCRRHRCCHPVTLWQRRHSSSGS</sequence>
<dbReference type="Proteomes" id="UP001165090">
    <property type="component" value="Unassembled WGS sequence"/>
</dbReference>